<name>A0A0A8ZLB4_ARUDO</name>
<dbReference type="AlphaFoldDB" id="A0A0A8ZLB4"/>
<reference evidence="1" key="2">
    <citation type="journal article" date="2015" name="Data Brief">
        <title>Shoot transcriptome of the giant reed, Arundo donax.</title>
        <authorList>
            <person name="Barrero R.A."/>
            <person name="Guerrero F.D."/>
            <person name="Moolhuijzen P."/>
            <person name="Goolsby J.A."/>
            <person name="Tidwell J."/>
            <person name="Bellgard S.E."/>
            <person name="Bellgard M.I."/>
        </authorList>
    </citation>
    <scope>NUCLEOTIDE SEQUENCE</scope>
    <source>
        <tissue evidence="1">Shoot tissue taken approximately 20 cm above the soil surface</tissue>
    </source>
</reference>
<protein>
    <submittedName>
        <fullName evidence="1">Uncharacterized protein</fullName>
    </submittedName>
</protein>
<organism evidence="1">
    <name type="scientific">Arundo donax</name>
    <name type="common">Giant reed</name>
    <name type="synonym">Donax arundinaceus</name>
    <dbReference type="NCBI Taxonomy" id="35708"/>
    <lineage>
        <taxon>Eukaryota</taxon>
        <taxon>Viridiplantae</taxon>
        <taxon>Streptophyta</taxon>
        <taxon>Embryophyta</taxon>
        <taxon>Tracheophyta</taxon>
        <taxon>Spermatophyta</taxon>
        <taxon>Magnoliopsida</taxon>
        <taxon>Liliopsida</taxon>
        <taxon>Poales</taxon>
        <taxon>Poaceae</taxon>
        <taxon>PACMAD clade</taxon>
        <taxon>Arundinoideae</taxon>
        <taxon>Arundineae</taxon>
        <taxon>Arundo</taxon>
    </lineage>
</organism>
<reference evidence="1" key="1">
    <citation type="submission" date="2014-09" db="EMBL/GenBank/DDBJ databases">
        <authorList>
            <person name="Magalhaes I.L.F."/>
            <person name="Oliveira U."/>
            <person name="Santos F.R."/>
            <person name="Vidigal T.H.D.A."/>
            <person name="Brescovit A.D."/>
            <person name="Santos A.J."/>
        </authorList>
    </citation>
    <scope>NUCLEOTIDE SEQUENCE</scope>
    <source>
        <tissue evidence="1">Shoot tissue taken approximately 20 cm above the soil surface</tissue>
    </source>
</reference>
<sequence>MKASTLVYAYSFMCPFRAFL</sequence>
<evidence type="ECO:0000313" key="1">
    <source>
        <dbReference type="EMBL" id="JAD39586.1"/>
    </source>
</evidence>
<accession>A0A0A8ZLB4</accession>
<proteinExistence type="predicted"/>
<dbReference type="EMBL" id="GBRH01258309">
    <property type="protein sequence ID" value="JAD39586.1"/>
    <property type="molecule type" value="Transcribed_RNA"/>
</dbReference>